<dbReference type="PANTHER" id="PTHR42659:SF1">
    <property type="entry name" value="OXIDOREDUCTASE"/>
    <property type="match status" value="1"/>
</dbReference>
<keyword evidence="2" id="KW-0274">FAD</keyword>
<keyword evidence="1" id="KW-0285">Flavoprotein</keyword>
<dbReference type="PROSITE" id="PS51387">
    <property type="entry name" value="FAD_PCMH"/>
    <property type="match status" value="1"/>
</dbReference>
<dbReference type="InterPro" id="IPR016166">
    <property type="entry name" value="FAD-bd_PCMH"/>
</dbReference>
<dbReference type="InterPro" id="IPR036318">
    <property type="entry name" value="FAD-bd_PCMH-like_sf"/>
</dbReference>
<evidence type="ECO:0000256" key="2">
    <source>
        <dbReference type="ARBA" id="ARBA00022827"/>
    </source>
</evidence>
<dbReference type="Gene3D" id="3.30.465.10">
    <property type="match status" value="2"/>
</dbReference>
<dbReference type="InterPro" id="IPR016167">
    <property type="entry name" value="FAD-bd_PCMH_sub1"/>
</dbReference>
<dbReference type="InterPro" id="IPR002346">
    <property type="entry name" value="Mopterin_DH_FAD-bd"/>
</dbReference>
<dbReference type="Pfam" id="PF00941">
    <property type="entry name" value="FAD_binding_5"/>
    <property type="match status" value="1"/>
</dbReference>
<gene>
    <name evidence="4" type="ORF">DEW08_03055</name>
</gene>
<dbReference type="SUPFAM" id="SSF56176">
    <property type="entry name" value="FAD-binding/transporter-associated domain-like"/>
    <property type="match status" value="1"/>
</dbReference>
<sequence>MRAFTYDRADSVEGAVRGIAGRPGSRFVAGGTNLLDLMKADAMRPAHLIDISRLPLDRIEETADGGLRLGALARNADTAYDERVSRRYPMLSKAILAGASPQLRNMATNGGNLLQRTRCYYFYDSATPCNKREPGSGCGALVGVNRIHAILGASEHCIAVHPSDMCVALAALEATVRVVGPGPGPGGGPGSERTIPFAAFHRLPGDAPHIDTELRPDELITAIDLPPKGFAEHSTYLKVRDRASYAFALVSVAAALEIADGTVAEARLALGGVAHKPWRDEEAEQALAGKPPTGESFRAAARILLRRAQGYGHNDFKIDLAERAIVRALAEAAGTEAA</sequence>
<accession>A0A2S2CLN4</accession>
<keyword evidence="5" id="KW-1185">Reference proteome</keyword>
<dbReference type="SUPFAM" id="SSF55447">
    <property type="entry name" value="CO dehydrogenase flavoprotein C-terminal domain-like"/>
    <property type="match status" value="1"/>
</dbReference>
<dbReference type="KEGG" id="azz:DEW08_03055"/>
<dbReference type="Gene3D" id="3.30.43.10">
    <property type="entry name" value="Uridine Diphospho-n-acetylenolpyruvylglucosamine Reductase, domain 2"/>
    <property type="match status" value="1"/>
</dbReference>
<dbReference type="GO" id="GO:0071949">
    <property type="term" value="F:FAD binding"/>
    <property type="evidence" value="ECO:0007669"/>
    <property type="project" value="InterPro"/>
</dbReference>
<name>A0A2S2CLN4_9PROT</name>
<dbReference type="EMBL" id="CP029352">
    <property type="protein sequence ID" value="AWK85290.1"/>
    <property type="molecule type" value="Genomic_DNA"/>
</dbReference>
<organism evidence="4 5">
    <name type="scientific">Azospirillum thermophilum</name>
    <dbReference type="NCBI Taxonomy" id="2202148"/>
    <lineage>
        <taxon>Bacteria</taxon>
        <taxon>Pseudomonadati</taxon>
        <taxon>Pseudomonadota</taxon>
        <taxon>Alphaproteobacteria</taxon>
        <taxon>Rhodospirillales</taxon>
        <taxon>Azospirillaceae</taxon>
        <taxon>Azospirillum</taxon>
    </lineage>
</organism>
<evidence type="ECO:0000256" key="1">
    <source>
        <dbReference type="ARBA" id="ARBA00022630"/>
    </source>
</evidence>
<evidence type="ECO:0000313" key="4">
    <source>
        <dbReference type="EMBL" id="AWK85290.1"/>
    </source>
</evidence>
<reference evidence="5" key="1">
    <citation type="submission" date="2018-05" db="EMBL/GenBank/DDBJ databases">
        <title>Azospirillum thermophila sp. nov., a novel isolated from hot spring.</title>
        <authorList>
            <person name="Zhao Z."/>
        </authorList>
    </citation>
    <scope>NUCLEOTIDE SEQUENCE [LARGE SCALE GENOMIC DNA]</scope>
    <source>
        <strain evidence="5">CFH 70021</strain>
    </source>
</reference>
<dbReference type="PANTHER" id="PTHR42659">
    <property type="entry name" value="XANTHINE DEHYDROGENASE SUBUNIT C-RELATED"/>
    <property type="match status" value="1"/>
</dbReference>
<dbReference type="InterPro" id="IPR016169">
    <property type="entry name" value="FAD-bd_PCMH_sub2"/>
</dbReference>
<evidence type="ECO:0000259" key="3">
    <source>
        <dbReference type="PROSITE" id="PS51387"/>
    </source>
</evidence>
<dbReference type="Proteomes" id="UP000245629">
    <property type="component" value="Chromosome 1"/>
</dbReference>
<dbReference type="InterPro" id="IPR036683">
    <property type="entry name" value="CO_DH_flav_C_dom_sf"/>
</dbReference>
<protein>
    <submittedName>
        <fullName evidence="4">FAD-binding molybdopterin dehydrogenase</fullName>
    </submittedName>
</protein>
<dbReference type="InterPro" id="IPR005107">
    <property type="entry name" value="CO_DH_flav_C"/>
</dbReference>
<dbReference type="AlphaFoldDB" id="A0A2S2CLN4"/>
<dbReference type="Gene3D" id="3.30.390.50">
    <property type="entry name" value="CO dehydrogenase flavoprotein, C-terminal domain"/>
    <property type="match status" value="1"/>
</dbReference>
<dbReference type="InterPro" id="IPR051312">
    <property type="entry name" value="Diverse_Substr_Oxidored"/>
</dbReference>
<dbReference type="RefSeq" id="WP_109324363.1">
    <property type="nucleotide sequence ID" value="NZ_CP029352.1"/>
</dbReference>
<evidence type="ECO:0000313" key="5">
    <source>
        <dbReference type="Proteomes" id="UP000245629"/>
    </source>
</evidence>
<dbReference type="OrthoDB" id="9814706at2"/>
<dbReference type="Pfam" id="PF03450">
    <property type="entry name" value="CO_deh_flav_C"/>
    <property type="match status" value="1"/>
</dbReference>
<dbReference type="SMART" id="SM01092">
    <property type="entry name" value="CO_deh_flav_C"/>
    <property type="match status" value="1"/>
</dbReference>
<proteinExistence type="predicted"/>
<feature type="domain" description="FAD-binding PCMH-type" evidence="3">
    <location>
        <begin position="1"/>
        <end position="230"/>
    </location>
</feature>
<dbReference type="GO" id="GO:0016491">
    <property type="term" value="F:oxidoreductase activity"/>
    <property type="evidence" value="ECO:0007669"/>
    <property type="project" value="InterPro"/>
</dbReference>